<sequence>MKKERIAINALGKSFEKVKFFTKIVFSKTLGVSVAILLNSSCKADGG</sequence>
<evidence type="ECO:0000313" key="2">
    <source>
        <dbReference type="Proteomes" id="UP001595812"/>
    </source>
</evidence>
<organism evidence="1 2">
    <name type="scientific">Winogradskyella maritima</name>
    <dbReference type="NCBI Taxonomy" id="1517766"/>
    <lineage>
        <taxon>Bacteria</taxon>
        <taxon>Pseudomonadati</taxon>
        <taxon>Bacteroidota</taxon>
        <taxon>Flavobacteriia</taxon>
        <taxon>Flavobacteriales</taxon>
        <taxon>Flavobacteriaceae</taxon>
        <taxon>Winogradskyella</taxon>
    </lineage>
</organism>
<evidence type="ECO:0000313" key="1">
    <source>
        <dbReference type="EMBL" id="MFC3876126.1"/>
    </source>
</evidence>
<keyword evidence="2" id="KW-1185">Reference proteome</keyword>
<dbReference type="RefSeq" id="WP_386096752.1">
    <property type="nucleotide sequence ID" value="NZ_JBHSAT010000004.1"/>
</dbReference>
<reference evidence="2" key="1">
    <citation type="journal article" date="2019" name="Int. J. Syst. Evol. Microbiol.">
        <title>The Global Catalogue of Microorganisms (GCM) 10K type strain sequencing project: providing services to taxonomists for standard genome sequencing and annotation.</title>
        <authorList>
            <consortium name="The Broad Institute Genomics Platform"/>
            <consortium name="The Broad Institute Genome Sequencing Center for Infectious Disease"/>
            <person name="Wu L."/>
            <person name="Ma J."/>
        </authorList>
    </citation>
    <scope>NUCLEOTIDE SEQUENCE [LARGE SCALE GENOMIC DNA]</scope>
    <source>
        <strain evidence="2">CECT 8979</strain>
    </source>
</reference>
<protein>
    <submittedName>
        <fullName evidence="1">Uncharacterized protein</fullName>
    </submittedName>
</protein>
<gene>
    <name evidence="1" type="ORF">ACFOSX_02685</name>
</gene>
<accession>A0ABV8AHE6</accession>
<dbReference type="Proteomes" id="UP001595812">
    <property type="component" value="Unassembled WGS sequence"/>
</dbReference>
<name>A0ABV8AHE6_9FLAO</name>
<comment type="caution">
    <text evidence="1">The sequence shown here is derived from an EMBL/GenBank/DDBJ whole genome shotgun (WGS) entry which is preliminary data.</text>
</comment>
<proteinExistence type="predicted"/>
<dbReference type="EMBL" id="JBHSAT010000004">
    <property type="protein sequence ID" value="MFC3876126.1"/>
    <property type="molecule type" value="Genomic_DNA"/>
</dbReference>